<reference evidence="8 9" key="1">
    <citation type="submission" date="2014-07" db="EMBL/GenBank/DDBJ databases">
        <title>Genome Sequence of Rhodococcus opacus Strain R7, a Biodegrader of Mono- and Polycyclic Aromatic Hydrocarbons.</title>
        <authorList>
            <person name="Di Gennaro P."/>
            <person name="Zampolli J."/>
            <person name="Presti I."/>
            <person name="Cappelletti M."/>
            <person name="D'Ursi P."/>
            <person name="Orro A."/>
            <person name="Mezzelani A."/>
            <person name="Milanesi L."/>
        </authorList>
    </citation>
    <scope>NUCLEOTIDE SEQUENCE [LARGE SCALE GENOMIC DNA]</scope>
    <source>
        <strain evidence="8 9">R7</strain>
    </source>
</reference>
<evidence type="ECO:0000256" key="4">
    <source>
        <dbReference type="ARBA" id="ARBA00022989"/>
    </source>
</evidence>
<keyword evidence="5 6" id="KW-0472">Membrane</keyword>
<dbReference type="Proteomes" id="UP000028488">
    <property type="component" value="Chromosome"/>
</dbReference>
<sequence>MRMQNSKSTPMTVPGLRVYRPESPAARMALVGATVVVGLVLIWMAGRSGPVRTWMVAIGIAVLLVARGLHLRRPVTMTHSVAAVLIVAAADVAYTSAHSTPGFLLLVATGPVLMLPVRSAPQPEDRARVSALIQQTTEDPLSPFALNSAKSYYFNASGTAAIAYRARSGIAVVSGDPIGNSFEFGALLDEFSEFAAERGWRVAVLGAGERVARLWEIGGDTRKPLKAVPIGRDVVIDVGHFTLHGRKFRNLRQAVQRTHNAGIATEIVPEAALDEPTRRELTDIVDDARAGHQRRGFSMILDHLLDGTLPGVLLVVARDSAGRAVAFQRYGTADAARELSLDVPWRAEDAPNGTDERMTVDVIRHAEQTGARYVSLSFAAFPELLDPGAPGAGARLFRRVLHLGDVLISLESLYRYLGKFHSTGNRRYVLLRFRYLLPAAFACLTFEFVPHRERG</sequence>
<dbReference type="Pfam" id="PF09924">
    <property type="entry name" value="LPG_synthase_C"/>
    <property type="match status" value="1"/>
</dbReference>
<accession>A0A076F1D1</accession>
<proteinExistence type="predicted"/>
<feature type="transmembrane region" description="Helical" evidence="6">
    <location>
        <begin position="81"/>
        <end position="97"/>
    </location>
</feature>
<dbReference type="PANTHER" id="PTHR34697">
    <property type="entry name" value="PHOSPHATIDYLGLYCEROL LYSYLTRANSFERASE"/>
    <property type="match status" value="1"/>
</dbReference>
<dbReference type="GO" id="GO:0055091">
    <property type="term" value="P:phospholipid homeostasis"/>
    <property type="evidence" value="ECO:0007669"/>
    <property type="project" value="TreeGrafter"/>
</dbReference>
<evidence type="ECO:0000256" key="5">
    <source>
        <dbReference type="ARBA" id="ARBA00023136"/>
    </source>
</evidence>
<evidence type="ECO:0000313" key="8">
    <source>
        <dbReference type="EMBL" id="AII09509.1"/>
    </source>
</evidence>
<comment type="subcellular location">
    <subcellularLocation>
        <location evidence="1">Cell membrane</location>
        <topology evidence="1">Multi-pass membrane protein</topology>
    </subcellularLocation>
</comment>
<protein>
    <submittedName>
        <fullName evidence="8">Lysyl-tRNA synthetase</fullName>
    </submittedName>
</protein>
<keyword evidence="3 6" id="KW-0812">Transmembrane</keyword>
<feature type="domain" description="Phosphatidylglycerol lysyltransferase C-terminal" evidence="7">
    <location>
        <begin position="131"/>
        <end position="430"/>
    </location>
</feature>
<evidence type="ECO:0000256" key="3">
    <source>
        <dbReference type="ARBA" id="ARBA00022692"/>
    </source>
</evidence>
<evidence type="ECO:0000256" key="2">
    <source>
        <dbReference type="ARBA" id="ARBA00022475"/>
    </source>
</evidence>
<keyword evidence="8" id="KW-0436">Ligase</keyword>
<dbReference type="eggNOG" id="COG2898">
    <property type="taxonomic scope" value="Bacteria"/>
</dbReference>
<keyword evidence="4 6" id="KW-1133">Transmembrane helix</keyword>
<name>A0A076F1D1_RHOOP</name>
<evidence type="ECO:0000313" key="9">
    <source>
        <dbReference type="Proteomes" id="UP000028488"/>
    </source>
</evidence>
<evidence type="ECO:0000256" key="6">
    <source>
        <dbReference type="SAM" id="Phobius"/>
    </source>
</evidence>
<organism evidence="8 9">
    <name type="scientific">Rhodococcus opacus</name>
    <name type="common">Nocardia opaca</name>
    <dbReference type="NCBI Taxonomy" id="37919"/>
    <lineage>
        <taxon>Bacteria</taxon>
        <taxon>Bacillati</taxon>
        <taxon>Actinomycetota</taxon>
        <taxon>Actinomycetes</taxon>
        <taxon>Mycobacteriales</taxon>
        <taxon>Nocardiaceae</taxon>
        <taxon>Rhodococcus</taxon>
    </lineage>
</organism>
<keyword evidence="8" id="KW-0030">Aminoacyl-tRNA synthetase</keyword>
<feature type="transmembrane region" description="Helical" evidence="6">
    <location>
        <begin position="51"/>
        <end position="69"/>
    </location>
</feature>
<dbReference type="GO" id="GO:0005886">
    <property type="term" value="C:plasma membrane"/>
    <property type="evidence" value="ECO:0007669"/>
    <property type="project" value="UniProtKB-SubCell"/>
</dbReference>
<evidence type="ECO:0000259" key="7">
    <source>
        <dbReference type="Pfam" id="PF09924"/>
    </source>
</evidence>
<gene>
    <name evidence="8" type="ORF">EP51_34665</name>
</gene>
<dbReference type="InterPro" id="IPR051211">
    <property type="entry name" value="PG_lysyltransferase"/>
</dbReference>
<dbReference type="InterPro" id="IPR024320">
    <property type="entry name" value="LPG_synthase_C"/>
</dbReference>
<dbReference type="PANTHER" id="PTHR34697:SF2">
    <property type="entry name" value="PHOSPHATIDYLGLYCEROL LYSYLTRANSFERASE"/>
    <property type="match status" value="1"/>
</dbReference>
<keyword evidence="2" id="KW-1003">Cell membrane</keyword>
<dbReference type="EMBL" id="CP008947">
    <property type="protein sequence ID" value="AII09509.1"/>
    <property type="molecule type" value="Genomic_DNA"/>
</dbReference>
<dbReference type="GO" id="GO:0016755">
    <property type="term" value="F:aminoacyltransferase activity"/>
    <property type="evidence" value="ECO:0007669"/>
    <property type="project" value="TreeGrafter"/>
</dbReference>
<dbReference type="AlphaFoldDB" id="A0A076F1D1"/>
<evidence type="ECO:0000256" key="1">
    <source>
        <dbReference type="ARBA" id="ARBA00004651"/>
    </source>
</evidence>
<dbReference type="GO" id="GO:0004812">
    <property type="term" value="F:aminoacyl-tRNA ligase activity"/>
    <property type="evidence" value="ECO:0007669"/>
    <property type="project" value="UniProtKB-KW"/>
</dbReference>
<feature type="transmembrane region" description="Helical" evidence="6">
    <location>
        <begin position="25"/>
        <end position="45"/>
    </location>
</feature>